<accession>A0ABS5QIH0</accession>
<keyword evidence="2" id="KW-1185">Reference proteome</keyword>
<sequence length="349" mass="38739">MPERYAILAVPGFFHGWIVDALRSILLSSGLKIDHRFITENDAHHCFAISSDVSEKEIQIVVLNFASTTLIADILSGAVPCLMVDEALPHAAAALEANGTCQFEAGMRAITNVKAMYRELIGRLPEGAETCRYLPVRSKMDVLEGLKELLTAAEVHFMPDLQHQAGPVISSFQRFAAETANLVSERIPGHSNLIEGDWLSLDDFKVSLDRRFFVLGDSPTEPVDGFIDVTGPARILVGGPYVFMPRGLVQCVLSFSVSEELYGEDFRINVYSSKDQLASLTFRVDGRRPVQVRFAIENPCHRTPLDVHLLNFRGAIEGILYFEGITFSGEAPWRRGNRSAKLKDFQRVA</sequence>
<gene>
    <name evidence="1" type="ORF">KHU32_20715</name>
</gene>
<comment type="caution">
    <text evidence="1">The sequence shown here is derived from an EMBL/GenBank/DDBJ whole genome shotgun (WGS) entry which is preliminary data.</text>
</comment>
<name>A0ABS5QIH0_9PROT</name>
<dbReference type="RefSeq" id="WP_213672060.1">
    <property type="nucleotide sequence ID" value="NZ_JAHCDA010000004.1"/>
</dbReference>
<evidence type="ECO:0000313" key="1">
    <source>
        <dbReference type="EMBL" id="MBS7813377.1"/>
    </source>
</evidence>
<dbReference type="Proteomes" id="UP000766336">
    <property type="component" value="Unassembled WGS sequence"/>
</dbReference>
<organism evidence="1 2">
    <name type="scientific">Roseococcus pinisoli</name>
    <dbReference type="NCBI Taxonomy" id="2835040"/>
    <lineage>
        <taxon>Bacteria</taxon>
        <taxon>Pseudomonadati</taxon>
        <taxon>Pseudomonadota</taxon>
        <taxon>Alphaproteobacteria</taxon>
        <taxon>Acetobacterales</taxon>
        <taxon>Roseomonadaceae</taxon>
        <taxon>Roseococcus</taxon>
    </lineage>
</organism>
<dbReference type="EMBL" id="JAHCDA010000004">
    <property type="protein sequence ID" value="MBS7813377.1"/>
    <property type="molecule type" value="Genomic_DNA"/>
</dbReference>
<protein>
    <submittedName>
        <fullName evidence="1">Uncharacterized protein</fullName>
    </submittedName>
</protein>
<reference evidence="1 2" key="1">
    <citation type="submission" date="2021-05" db="EMBL/GenBank/DDBJ databases">
        <title>Roseococcus sp. XZZS9, whole genome shotgun sequencing project.</title>
        <authorList>
            <person name="Zhao G."/>
            <person name="Shen L."/>
        </authorList>
    </citation>
    <scope>NUCLEOTIDE SEQUENCE [LARGE SCALE GENOMIC DNA]</scope>
    <source>
        <strain evidence="1 2">XZZS9</strain>
    </source>
</reference>
<evidence type="ECO:0000313" key="2">
    <source>
        <dbReference type="Proteomes" id="UP000766336"/>
    </source>
</evidence>
<proteinExistence type="predicted"/>